<evidence type="ECO:0000313" key="5">
    <source>
        <dbReference type="EMBL" id="QTK45562.1"/>
    </source>
</evidence>
<dbReference type="EMBL" id="LRDT01000038">
    <property type="protein sequence ID" value="KZA13993.1"/>
    <property type="molecule type" value="Genomic_DNA"/>
</dbReference>
<evidence type="ECO:0000313" key="10">
    <source>
        <dbReference type="Proteomes" id="UP000268239"/>
    </source>
</evidence>
<reference evidence="3 8" key="2">
    <citation type="submission" date="2017-05" db="EMBL/GenBank/DDBJ databases">
        <title>Draft genome sequence of MDR A. baumannii AB360.</title>
        <authorList>
            <person name="Wareham D.W."/>
            <person name="Bean D.C."/>
        </authorList>
    </citation>
    <scope>NUCLEOTIDE SEQUENCE [LARGE SCALE GENOMIC DNA]</scope>
    <source>
        <strain evidence="3 8">AB360</strain>
    </source>
</reference>
<proteinExistence type="predicted"/>
<evidence type="ECO:0000313" key="12">
    <source>
        <dbReference type="Proteomes" id="UP000664966"/>
    </source>
</evidence>
<evidence type="ECO:0000313" key="8">
    <source>
        <dbReference type="Proteomes" id="UP000197394"/>
    </source>
</evidence>
<dbReference type="AlphaFoldDB" id="A0A090BAS9"/>
<gene>
    <name evidence="3" type="ORF">CBE85_17390</name>
    <name evidence="4" type="ORF">CPI82_16985</name>
    <name evidence="6" type="ORF">EJ062_12665</name>
    <name evidence="2" type="ORF">G3N53_14070</name>
    <name evidence="5" type="ORF">J6E47_20505</name>
    <name evidence="1" type="ORF">LV35_02984</name>
</gene>
<dbReference type="EMBL" id="RXLU01000071">
    <property type="protein sequence ID" value="RTQ76329.1"/>
    <property type="molecule type" value="Genomic_DNA"/>
</dbReference>
<evidence type="ECO:0000313" key="11">
    <source>
        <dbReference type="Proteomes" id="UP000470018"/>
    </source>
</evidence>
<dbReference type="Proteomes" id="UP000664966">
    <property type="component" value="Plasmid p1KSK6"/>
</dbReference>
<dbReference type="EMBL" id="NXDV01000016">
    <property type="protein sequence ID" value="PHQ01541.1"/>
    <property type="molecule type" value="Genomic_DNA"/>
</dbReference>
<reference evidence="4 9" key="3">
    <citation type="submission" date="2017-09" db="EMBL/GenBank/DDBJ databases">
        <title>Draft genome of Acinetobacter baumannii strain I43, a mercury resistant bacteria.</title>
        <authorList>
            <person name="Siqueira K.A."/>
            <person name="Mello I.S."/>
            <person name="Mendes T.A."/>
            <person name="Soares M.A."/>
        </authorList>
    </citation>
    <scope>NUCLEOTIDE SEQUENCE [LARGE SCALE GENOMIC DNA]</scope>
    <source>
        <strain evidence="4 9">I43</strain>
    </source>
</reference>
<reference evidence="1 7" key="1">
    <citation type="submission" date="2016-01" db="EMBL/GenBank/DDBJ databases">
        <title>Draft sequences of Acinetobacter baumannii isolates from wounded military personnel.</title>
        <authorList>
            <person name="Arivett B.A."/>
            <person name="Fiester S.E."/>
            <person name="Ream D.C."/>
            <person name="Actis L.A."/>
        </authorList>
    </citation>
    <scope>NUCLEOTIDE SEQUENCE [LARGE SCALE GENOMIC DNA]</scope>
    <source>
        <strain evidence="1 7">AB2828</strain>
    </source>
</reference>
<geneLocation type="plasmid" evidence="5 12">
    <name>p1KSK6</name>
</geneLocation>
<accession>A0A090BAS9</accession>
<dbReference type="EMBL" id="JAAGTY010000015">
    <property type="protein sequence ID" value="NDW42199.1"/>
    <property type="molecule type" value="Genomic_DNA"/>
</dbReference>
<protein>
    <submittedName>
        <fullName evidence="3">Uncharacterized protein</fullName>
    </submittedName>
</protein>
<evidence type="ECO:0000313" key="2">
    <source>
        <dbReference type="EMBL" id="NDW42199.1"/>
    </source>
</evidence>
<dbReference type="RefSeq" id="WP_000700025.1">
    <property type="nucleotide sequence ID" value="NZ_AP031584.1"/>
</dbReference>
<dbReference type="Proteomes" id="UP000076296">
    <property type="component" value="Unassembled WGS sequence"/>
</dbReference>
<organism evidence="3 8">
    <name type="scientific">Acinetobacter baumannii</name>
    <dbReference type="NCBI Taxonomy" id="470"/>
    <lineage>
        <taxon>Bacteria</taxon>
        <taxon>Pseudomonadati</taxon>
        <taxon>Pseudomonadota</taxon>
        <taxon>Gammaproteobacteria</taxon>
        <taxon>Moraxellales</taxon>
        <taxon>Moraxellaceae</taxon>
        <taxon>Acinetobacter</taxon>
        <taxon>Acinetobacter calcoaceticus/baumannii complex</taxon>
    </lineage>
</organism>
<reference evidence="5" key="6">
    <citation type="submission" date="2021-03" db="EMBL/GenBank/DDBJ databases">
        <title>Complete genome sequencing of Acinetobacter baumannii.</title>
        <authorList>
            <person name="Yadav B."/>
            <person name="Makwana N."/>
            <person name="Kharat A.S."/>
            <person name="Veeraraghavan B."/>
            <person name="Vijayakumar S."/>
            <person name="Priya M."/>
        </authorList>
    </citation>
    <scope>NUCLEOTIDE SEQUENCE</scope>
    <source>
        <strain evidence="5">KSK6</strain>
        <plasmid evidence="5">p1KSK6</plasmid>
    </source>
</reference>
<sequence length="137" mass="15378">MKIMSSKATVQGGASILLFHCVYNGSDSITHFMQDIDPEIYNELPNLYSVCVADNSTGNKKITATFFIKTTRHHNDPDFLDSLLSIMALSPDLLAHWKEKTSLIPAQHVVNGPPLSENEYVHFSQKLYMKHNIDGRA</sequence>
<evidence type="ECO:0000313" key="3">
    <source>
        <dbReference type="EMBL" id="OWK65277.1"/>
    </source>
</evidence>
<reference evidence="2 11" key="5">
    <citation type="submission" date="2020-02" db="EMBL/GenBank/DDBJ databases">
        <title>Whole genome shot-gun sequencing of clinical Carbapenem resistant A. baumannii.</title>
        <authorList>
            <person name="Veeraraghavan B."/>
            <person name="Mathur P."/>
            <person name="Vijayakumar S."/>
            <person name="Vasudevan K."/>
            <person name="Lincy M."/>
            <person name="Kirubananthan A."/>
        </authorList>
    </citation>
    <scope>NUCLEOTIDE SEQUENCE [LARGE SCALE GENOMIC DNA]</scope>
    <source>
        <strain evidence="2 11">SP816</strain>
    </source>
</reference>
<dbReference type="Proteomes" id="UP000223291">
    <property type="component" value="Unassembled WGS sequence"/>
</dbReference>
<evidence type="ECO:0000313" key="7">
    <source>
        <dbReference type="Proteomes" id="UP000076296"/>
    </source>
</evidence>
<dbReference type="Proteomes" id="UP000197394">
    <property type="component" value="Unassembled WGS sequence"/>
</dbReference>
<dbReference type="Proteomes" id="UP000470018">
    <property type="component" value="Unassembled WGS sequence"/>
</dbReference>
<dbReference type="EMBL" id="NGKM01000024">
    <property type="protein sequence ID" value="OWK65277.1"/>
    <property type="molecule type" value="Genomic_DNA"/>
</dbReference>
<evidence type="ECO:0000313" key="9">
    <source>
        <dbReference type="Proteomes" id="UP000223291"/>
    </source>
</evidence>
<evidence type="ECO:0000313" key="6">
    <source>
        <dbReference type="EMBL" id="RTQ76329.1"/>
    </source>
</evidence>
<evidence type="ECO:0000313" key="4">
    <source>
        <dbReference type="EMBL" id="PHQ01541.1"/>
    </source>
</evidence>
<evidence type="ECO:0000313" key="1">
    <source>
        <dbReference type="EMBL" id="KZA13993.1"/>
    </source>
</evidence>
<reference evidence="6 10" key="4">
    <citation type="submission" date="2018-12" db="EMBL/GenBank/DDBJ databases">
        <title>Draft Genome Sequences Human Pathogenic Acinetobacter baumannii Strains.</title>
        <authorList>
            <person name="Madhi M."/>
            <person name="Ronco T."/>
            <person name="Olsen R.H."/>
            <person name="Hassani A."/>
        </authorList>
    </citation>
    <scope>NUCLEOTIDE SEQUENCE [LARGE SCALE GENOMIC DNA]</scope>
    <source>
        <strain evidence="6 10">AB3</strain>
    </source>
</reference>
<name>A0A090BAS9_ACIBA</name>
<keyword evidence="5" id="KW-0614">Plasmid</keyword>
<dbReference type="EMBL" id="CP072271">
    <property type="protein sequence ID" value="QTK45562.1"/>
    <property type="molecule type" value="Genomic_DNA"/>
</dbReference>
<dbReference type="Proteomes" id="UP000268239">
    <property type="component" value="Unassembled WGS sequence"/>
</dbReference>